<dbReference type="PROSITE" id="PS50206">
    <property type="entry name" value="RHODANESE_3"/>
    <property type="match status" value="1"/>
</dbReference>
<dbReference type="EC" id="1.14.-.-" evidence="1"/>
<organism evidence="3 4">
    <name type="scientific">Micavibrio aeruginosavorus (strain ARL-13)</name>
    <dbReference type="NCBI Taxonomy" id="856793"/>
    <lineage>
        <taxon>Bacteria</taxon>
        <taxon>Pseudomonadati</taxon>
        <taxon>Bdellovibrionota</taxon>
        <taxon>Bdellovibrionia</taxon>
        <taxon>Bdellovibrionales</taxon>
        <taxon>Pseudobdellovibrionaceae</taxon>
        <taxon>Micavibrio</taxon>
    </lineage>
</organism>
<evidence type="ECO:0000313" key="3">
    <source>
        <dbReference type="EMBL" id="AEP08842.1"/>
    </source>
</evidence>
<keyword evidence="1" id="KW-0560">Oxidoreductase</keyword>
<feature type="domain" description="Rhodanese" evidence="2">
    <location>
        <begin position="130"/>
        <end position="224"/>
    </location>
</feature>
<dbReference type="STRING" id="856793.MICA_505"/>
<dbReference type="Pfam" id="PF00581">
    <property type="entry name" value="Rhodanese"/>
    <property type="match status" value="1"/>
</dbReference>
<dbReference type="EMBL" id="CP002382">
    <property type="protein sequence ID" value="AEP08842.1"/>
    <property type="molecule type" value="Genomic_DNA"/>
</dbReference>
<reference evidence="3 4" key="1">
    <citation type="journal article" date="2011" name="BMC Genomics">
        <title>Genomic insights into an obligate epibiotic bacterial predator: Micavibrio aeruginosavorus ARL-13.</title>
        <authorList>
            <person name="Wang Z."/>
            <person name="Kadouri D."/>
            <person name="Wu M."/>
        </authorList>
    </citation>
    <scope>NUCLEOTIDE SEQUENCE [LARGE SCALE GENOMIC DNA]</scope>
    <source>
        <strain evidence="3 4">ARL-13</strain>
    </source>
</reference>
<dbReference type="RefSeq" id="WP_014102065.1">
    <property type="nucleotide sequence ID" value="NC_016026.1"/>
</dbReference>
<comment type="similarity">
    <text evidence="1">Belongs to the TrhO family.</text>
</comment>
<gene>
    <name evidence="1" type="primary">trhO</name>
    <name evidence="3" type="ordered locus">MICA_505</name>
</gene>
<dbReference type="InterPro" id="IPR040503">
    <property type="entry name" value="TRHO_N"/>
</dbReference>
<dbReference type="Gene3D" id="3.40.250.10">
    <property type="entry name" value="Rhodanese-like domain"/>
    <property type="match status" value="1"/>
</dbReference>
<dbReference type="InterPro" id="IPR001763">
    <property type="entry name" value="Rhodanese-like_dom"/>
</dbReference>
<dbReference type="Proteomes" id="UP000009286">
    <property type="component" value="Chromosome"/>
</dbReference>
<evidence type="ECO:0000256" key="1">
    <source>
        <dbReference type="HAMAP-Rule" id="MF_00469"/>
    </source>
</evidence>
<comment type="function">
    <text evidence="1">Catalyzes oxygen-dependent 5-hydroxyuridine (ho5U) modification at position 34 in tRNAs.</text>
</comment>
<evidence type="ECO:0000259" key="2">
    <source>
        <dbReference type="PROSITE" id="PS50206"/>
    </source>
</evidence>
<dbReference type="InterPro" id="IPR036873">
    <property type="entry name" value="Rhodanese-like_dom_sf"/>
</dbReference>
<proteinExistence type="inferred from homology"/>
<name>G2KLL2_MICAA</name>
<protein>
    <recommendedName>
        <fullName evidence="1">tRNA uridine(34) hydroxylase</fullName>
        <ecNumber evidence="1">1.14.-.-</ecNumber>
    </recommendedName>
    <alternativeName>
        <fullName evidence="1">tRNA hydroxylation protein O</fullName>
    </alternativeName>
</protein>
<dbReference type="NCBIfam" id="NF001136">
    <property type="entry name" value="PRK00142.1-4"/>
    <property type="match status" value="1"/>
</dbReference>
<dbReference type="InterPro" id="IPR020936">
    <property type="entry name" value="TrhO"/>
</dbReference>
<dbReference type="CDD" id="cd01518">
    <property type="entry name" value="RHOD_YceA"/>
    <property type="match status" value="1"/>
</dbReference>
<dbReference type="SMART" id="SM00450">
    <property type="entry name" value="RHOD"/>
    <property type="match status" value="1"/>
</dbReference>
<dbReference type="KEGG" id="mai:MICA_505"/>
<dbReference type="Gene3D" id="3.30.70.100">
    <property type="match status" value="1"/>
</dbReference>
<sequence>MVMNMTNTYPYKIAALYRFVALSDIPALKDRIAAECARLNICGTLLLAPEGINGTIAGAPDDLDAIVDVLDELFAVRQGELKYSHASDKPFKRMKVRPKKEIITMKQPEADPTKLVGTYVAPKDWNAIISDPDVVVLDTRNQYETAVGTFRGAIDPKTEFFTEFPDFVKQHLDPAKHKKVAMYCTGGIRCEKASSYMLSQGFEEVYHLKGGILQYLEDIPAEESLWDGGCFVFDQRVAVTHGLKEGTWDICLGCGHPLTPEEHDHDAYEAGVSCSHCHAGLSDERRTMLRQRHNFLIRERGEGTRA</sequence>
<dbReference type="AlphaFoldDB" id="G2KLL2"/>
<dbReference type="PANTHER" id="PTHR43268">
    <property type="entry name" value="THIOSULFATE SULFURTRANSFERASE/RHODANESE-LIKE DOMAIN-CONTAINING PROTEIN 2"/>
    <property type="match status" value="1"/>
</dbReference>
<dbReference type="Pfam" id="PF17773">
    <property type="entry name" value="UPF0176_N"/>
    <property type="match status" value="1"/>
</dbReference>
<dbReference type="GO" id="GO:0016705">
    <property type="term" value="F:oxidoreductase activity, acting on paired donors, with incorporation or reduction of molecular oxygen"/>
    <property type="evidence" value="ECO:0007669"/>
    <property type="project" value="UniProtKB-UniRule"/>
</dbReference>
<dbReference type="SUPFAM" id="SSF52821">
    <property type="entry name" value="Rhodanese/Cell cycle control phosphatase"/>
    <property type="match status" value="1"/>
</dbReference>
<evidence type="ECO:0000313" key="4">
    <source>
        <dbReference type="Proteomes" id="UP000009286"/>
    </source>
</evidence>
<dbReference type="eggNOG" id="COG1054">
    <property type="taxonomic scope" value="Bacteria"/>
</dbReference>
<keyword evidence="1" id="KW-0819">tRNA processing</keyword>
<dbReference type="HOGENOM" id="CLU_038878_0_0_5"/>
<keyword evidence="4" id="KW-1185">Reference proteome</keyword>
<dbReference type="HAMAP" id="MF_00469">
    <property type="entry name" value="TrhO"/>
    <property type="match status" value="1"/>
</dbReference>
<dbReference type="PANTHER" id="PTHR43268:SF3">
    <property type="entry name" value="RHODANESE-LIKE DOMAIN-CONTAINING PROTEIN 7-RELATED"/>
    <property type="match status" value="1"/>
</dbReference>
<dbReference type="GO" id="GO:0006400">
    <property type="term" value="P:tRNA modification"/>
    <property type="evidence" value="ECO:0007669"/>
    <property type="project" value="UniProtKB-UniRule"/>
</dbReference>
<comment type="catalytic activity">
    <reaction evidence="1">
        <text>uridine(34) in tRNA + AH2 + O2 = 5-hydroxyuridine(34) in tRNA + A + H2O</text>
        <dbReference type="Rhea" id="RHEA:64224"/>
        <dbReference type="Rhea" id="RHEA-COMP:11727"/>
        <dbReference type="Rhea" id="RHEA-COMP:13381"/>
        <dbReference type="ChEBI" id="CHEBI:13193"/>
        <dbReference type="ChEBI" id="CHEBI:15377"/>
        <dbReference type="ChEBI" id="CHEBI:15379"/>
        <dbReference type="ChEBI" id="CHEBI:17499"/>
        <dbReference type="ChEBI" id="CHEBI:65315"/>
        <dbReference type="ChEBI" id="CHEBI:136877"/>
    </reaction>
</comment>
<accession>G2KLL2</accession>
<dbReference type="OrthoDB" id="9778326at2"/>